<keyword evidence="5" id="KW-0158">Chromosome</keyword>
<evidence type="ECO:0000313" key="9">
    <source>
        <dbReference type="EMBL" id="KAJ3178026.1"/>
    </source>
</evidence>
<dbReference type="GO" id="GO:0010833">
    <property type="term" value="P:telomere maintenance via telomere lengthening"/>
    <property type="evidence" value="ECO:0007669"/>
    <property type="project" value="TreeGrafter"/>
</dbReference>
<dbReference type="Proteomes" id="UP001212152">
    <property type="component" value="Unassembled WGS sequence"/>
</dbReference>
<dbReference type="GO" id="GO:0003697">
    <property type="term" value="F:single-stranded DNA binding"/>
    <property type="evidence" value="ECO:0007669"/>
    <property type="project" value="InterPro"/>
</dbReference>
<keyword evidence="10" id="KW-1185">Reference proteome</keyword>
<evidence type="ECO:0000256" key="1">
    <source>
        <dbReference type="ARBA" id="ARBA00004123"/>
    </source>
</evidence>
<gene>
    <name evidence="9" type="primary">CTC1</name>
    <name evidence="9" type="ORF">HDU87_003803</name>
</gene>
<evidence type="ECO:0000256" key="4">
    <source>
        <dbReference type="ARBA" id="ARBA00016175"/>
    </source>
</evidence>
<protein>
    <recommendedName>
        <fullName evidence="4">CST complex subunit CTC1</fullName>
    </recommendedName>
</protein>
<comment type="subcellular location">
    <subcellularLocation>
        <location evidence="2">Chromosome</location>
        <location evidence="2">Telomere</location>
    </subcellularLocation>
    <subcellularLocation>
        <location evidence="1">Nucleus</location>
    </subcellularLocation>
</comment>
<evidence type="ECO:0000256" key="7">
    <source>
        <dbReference type="ARBA" id="ARBA00023125"/>
    </source>
</evidence>
<dbReference type="Pfam" id="PF15489">
    <property type="entry name" value="CTC1"/>
    <property type="match status" value="1"/>
</dbReference>
<evidence type="ECO:0000256" key="2">
    <source>
        <dbReference type="ARBA" id="ARBA00004574"/>
    </source>
</evidence>
<dbReference type="GO" id="GO:0045740">
    <property type="term" value="P:positive regulation of DNA replication"/>
    <property type="evidence" value="ECO:0007669"/>
    <property type="project" value="TreeGrafter"/>
</dbReference>
<reference evidence="9" key="1">
    <citation type="submission" date="2020-05" db="EMBL/GenBank/DDBJ databases">
        <title>Phylogenomic resolution of chytrid fungi.</title>
        <authorList>
            <person name="Stajich J.E."/>
            <person name="Amses K."/>
            <person name="Simmons R."/>
            <person name="Seto K."/>
            <person name="Myers J."/>
            <person name="Bonds A."/>
            <person name="Quandt C.A."/>
            <person name="Barry K."/>
            <person name="Liu P."/>
            <person name="Grigoriev I."/>
            <person name="Longcore J.E."/>
            <person name="James T.Y."/>
        </authorList>
    </citation>
    <scope>NUCLEOTIDE SEQUENCE</scope>
    <source>
        <strain evidence="9">JEL0379</strain>
    </source>
</reference>
<sequence>MTGSQPARPVSPTAYYRIRRLQELLLSLPAKDASSSAAAQGNSSPSTAPATPTPVLVGRFLTKRDAECLHPNADLSAIAGAICFCDSTGVVPCEFSGPFDVRWMGRNCCLRFWSLVPMRYWTAEETLPTANEPTRGYLEVSGSPFFLPVAHFLIKPRSYEFDSIDCDLDAELYGAEPLPLPSARYTAFSSQLGIYKEVADSSDGESGTSPLSLPAVVKTRRLSITATVHAKSTLGFPRGQTCFFVELGCVIPHADGAPRLPDHQTLLTVFVLYSGATADLEDILPYYETVRVGQRYLFTDLKASAVVAPGAQPGSKGNKMLLLFSLGSSKLFPLNVDAFAGRVEAAAAEEPAPCTDTAASDHALVRVHAPVHHVPSVRKTRTAHSSRPSFIISYSGRITAILDIQAGIYELDSRNWLYLTFHYLHGLGRGLRVGAKLDLHNVHLLSNVVVPRPQHDEATAQLGSAAKPRQLVLVACAYSAVRVKAFAPEPPLHMLCTAAVRKQAAEVLCSVNVPDLLIARVIYACFTAAEAVVMGPAGVGTRWDLPRVLTALAHFGYTPFEDGVFLATVLDHDEGCRLATWRYPVPDIVGVTDLIARVDRYVAERDDGLATDDHVSPQMWSHRVITCRQLGLPTTVLVGLLIGDSNELHLHDAFGKIRVVADAALHNDLAKHLDRLVLVKKFSVLRESLAIVPGTGGGNNHASITAVRVRASDIVELGDWLQRPAPPISDLPAMRRVFLLQHASPRTAHLTGNPAEPFTTSRLYEGVSWMLADDGRRLQEPIGRPTFIEIPDDENQNDAYSWHLDTFHVVTNMATAPGTRNAQEASALYLKFASGSHTSLFIVPDRANPLPAAELALLQAFQSRSGPRTYRSVGAVVTRHAESLSPVPDHLANVTGTLVHRGLRPPERSDALLMNKIPWQMFMERGVGLARSDRILLLRLGDADGGEETLDVYIDLRMRSYPVGMVLGATLKLGRVALCTSARGTLYAQAVPETSITVQNDESAIAAAAAAASVGPLSAPLITFTAFYDDANASGQPRRVKCGVTFISTVKMTARCASCLATGFPDGACPNGCAPRHAGVDASARAWARDGTAEAVLYVDGFEAVMALMRAVGGGGALAAVDEAREEAKNAGLVLVELTPPWFTPDADTATTTTFEPGISAYEVGAAGYGPAAPSRLETVMSEVNARGGVGSVASVVLVCRRSAAASNKIGSNVAPVLEDMFRRRTFRTGDGKVWPTVARKGLALKVLGAEKVSVVAEAARLVAWFKTTTTEGEAV</sequence>
<comment type="caution">
    <text evidence="9">The sequence shown here is derived from an EMBL/GenBank/DDBJ whole genome shotgun (WGS) entry which is preliminary data.</text>
</comment>
<keyword evidence="8" id="KW-0539">Nucleus</keyword>
<dbReference type="PANTHER" id="PTHR14865">
    <property type="entry name" value="CST COMPLEX SUBUNIT CTC1"/>
    <property type="match status" value="1"/>
</dbReference>
<name>A0AAD5TJ47_9FUNG</name>
<keyword evidence="7" id="KW-0238">DNA-binding</keyword>
<organism evidence="9 10">
    <name type="scientific">Geranomyces variabilis</name>
    <dbReference type="NCBI Taxonomy" id="109894"/>
    <lineage>
        <taxon>Eukaryota</taxon>
        <taxon>Fungi</taxon>
        <taxon>Fungi incertae sedis</taxon>
        <taxon>Chytridiomycota</taxon>
        <taxon>Chytridiomycota incertae sedis</taxon>
        <taxon>Chytridiomycetes</taxon>
        <taxon>Spizellomycetales</taxon>
        <taxon>Powellomycetaceae</taxon>
        <taxon>Geranomyces</taxon>
    </lineage>
</organism>
<dbReference type="GO" id="GO:1990879">
    <property type="term" value="C:CST complex"/>
    <property type="evidence" value="ECO:0007669"/>
    <property type="project" value="TreeGrafter"/>
</dbReference>
<evidence type="ECO:0000256" key="5">
    <source>
        <dbReference type="ARBA" id="ARBA00022454"/>
    </source>
</evidence>
<dbReference type="PANTHER" id="PTHR14865:SF2">
    <property type="entry name" value="CST COMPLEX SUBUNIT CTC1"/>
    <property type="match status" value="1"/>
</dbReference>
<evidence type="ECO:0000256" key="6">
    <source>
        <dbReference type="ARBA" id="ARBA00022895"/>
    </source>
</evidence>
<evidence type="ECO:0000256" key="3">
    <source>
        <dbReference type="ARBA" id="ARBA00006332"/>
    </source>
</evidence>
<evidence type="ECO:0000256" key="8">
    <source>
        <dbReference type="ARBA" id="ARBA00023242"/>
    </source>
</evidence>
<accession>A0AAD5TJ47</accession>
<keyword evidence="6" id="KW-0779">Telomere</keyword>
<comment type="similarity">
    <text evidence="3">Belongs to the CTC1 family.</text>
</comment>
<dbReference type="GO" id="GO:0042162">
    <property type="term" value="F:telomeric DNA binding"/>
    <property type="evidence" value="ECO:0007669"/>
    <property type="project" value="TreeGrafter"/>
</dbReference>
<proteinExistence type="inferred from homology"/>
<dbReference type="AlphaFoldDB" id="A0AAD5TJ47"/>
<evidence type="ECO:0000313" key="10">
    <source>
        <dbReference type="Proteomes" id="UP001212152"/>
    </source>
</evidence>
<dbReference type="EMBL" id="JADGJQ010000029">
    <property type="protein sequence ID" value="KAJ3178026.1"/>
    <property type="molecule type" value="Genomic_DNA"/>
</dbReference>
<dbReference type="InterPro" id="IPR042617">
    <property type="entry name" value="CTC1-like"/>
</dbReference>
<dbReference type="InterPro" id="IPR029156">
    <property type="entry name" value="CTC1"/>
</dbReference>